<evidence type="ECO:0000313" key="8">
    <source>
        <dbReference type="Proteomes" id="UP000002573"/>
    </source>
</evidence>
<dbReference type="Pfam" id="PF05161">
    <property type="entry name" value="MOFRL"/>
    <property type="match status" value="1"/>
</dbReference>
<dbReference type="GO" id="GO:0005524">
    <property type="term" value="F:ATP binding"/>
    <property type="evidence" value="ECO:0007669"/>
    <property type="project" value="UniProtKB-KW"/>
</dbReference>
<dbReference type="FunFam" id="3.40.50.10180:FF:000001">
    <property type="entry name" value="Glycerate kinase"/>
    <property type="match status" value="1"/>
</dbReference>
<keyword evidence="1" id="KW-0808">Transferase</keyword>
<keyword evidence="7" id="KW-0560">Oxidoreductase</keyword>
<dbReference type="STRING" id="591019.Shell_0054"/>
<keyword evidence="2" id="KW-0547">Nucleotide-binding</keyword>
<keyword evidence="4" id="KW-0067">ATP-binding</keyword>
<feature type="domain" description="MOFRL" evidence="5">
    <location>
        <begin position="329"/>
        <end position="434"/>
    </location>
</feature>
<dbReference type="EC" id="1.1.1.81" evidence="7"/>
<dbReference type="GO" id="GO:0008887">
    <property type="term" value="F:glycerate kinase activity"/>
    <property type="evidence" value="ECO:0007669"/>
    <property type="project" value="InterPro"/>
</dbReference>
<dbReference type="EMBL" id="CP002051">
    <property type="protein sequence ID" value="ADI31203.1"/>
    <property type="molecule type" value="Genomic_DNA"/>
</dbReference>
<evidence type="ECO:0000313" key="7">
    <source>
        <dbReference type="EMBL" id="ADI31203.1"/>
    </source>
</evidence>
<evidence type="ECO:0000256" key="2">
    <source>
        <dbReference type="ARBA" id="ARBA00022741"/>
    </source>
</evidence>
<organism evidence="7 8">
    <name type="scientific">Staphylothermus hellenicus (strain DSM 12710 / JCM 10830 / BK20S6-10-b1 / P8)</name>
    <dbReference type="NCBI Taxonomy" id="591019"/>
    <lineage>
        <taxon>Archaea</taxon>
        <taxon>Thermoproteota</taxon>
        <taxon>Thermoprotei</taxon>
        <taxon>Desulfurococcales</taxon>
        <taxon>Desulfurococcaceae</taxon>
        <taxon>Staphylothermus</taxon>
    </lineage>
</organism>
<dbReference type="KEGG" id="shc:Shell_0054"/>
<feature type="domain" description="MOFRL-associated" evidence="6">
    <location>
        <begin position="7"/>
        <end position="244"/>
    </location>
</feature>
<dbReference type="PANTHER" id="PTHR12227">
    <property type="entry name" value="GLYCERATE KINASE"/>
    <property type="match status" value="1"/>
</dbReference>
<keyword evidence="3" id="KW-0418">Kinase</keyword>
<evidence type="ECO:0000256" key="4">
    <source>
        <dbReference type="ARBA" id="ARBA00022840"/>
    </source>
</evidence>
<reference evidence="7 8" key="2">
    <citation type="journal article" date="2011" name="Stand. Genomic Sci.">
        <title>Complete genome sequence of Staphylothermus hellenicus P8.</title>
        <authorList>
            <person name="Anderson I."/>
            <person name="Wirth R."/>
            <person name="Lucas S."/>
            <person name="Copeland A."/>
            <person name="Lapidus A."/>
            <person name="Cheng J.F."/>
            <person name="Goodwin L."/>
            <person name="Pitluck S."/>
            <person name="Davenport K."/>
            <person name="Detter J.C."/>
            <person name="Han C."/>
            <person name="Tapia R."/>
            <person name="Land M."/>
            <person name="Hauser L."/>
            <person name="Pati A."/>
            <person name="Mikhailova N."/>
            <person name="Woyke T."/>
            <person name="Klenk H.P."/>
            <person name="Kyrpides N."/>
            <person name="Ivanova N."/>
        </authorList>
    </citation>
    <scope>NUCLEOTIDE SEQUENCE [LARGE SCALE GENOMIC DNA]</scope>
    <source>
        <strain evidence="8">DSM 12710 / JCM 10830 / BK20S6-10-b1 / P8</strain>
    </source>
</reference>
<dbReference type="AlphaFoldDB" id="D7DAK6"/>
<name>D7DAK6_STAHD</name>
<evidence type="ECO:0000256" key="3">
    <source>
        <dbReference type="ARBA" id="ARBA00022777"/>
    </source>
</evidence>
<evidence type="ECO:0000256" key="1">
    <source>
        <dbReference type="ARBA" id="ARBA00022679"/>
    </source>
</evidence>
<dbReference type="InterPro" id="IPR025286">
    <property type="entry name" value="MOFRL_assoc_dom"/>
</dbReference>
<evidence type="ECO:0000259" key="5">
    <source>
        <dbReference type="Pfam" id="PF05161"/>
    </source>
</evidence>
<sequence length="449" mass="49753">MYEEFYREIVNAAIKVSDPEKILPLRIRRVNNCLYIDDRRICIDDGKIYVVGAGKASGKMALAVEKILGDLIEKGVVAIPYYMSSLYKLKKIQLVEAGHPIPNEGSIEAAEKILDIAGEVGEKDVLLSLISGGGSALMEKPIQPITLDDLKITNKLLLESGADIREINIVRKHLSEIKGGRLAVKASKAKYIVSLMISDVPGDNPEFIASGPTVPDSSTYLDAKNVLERYDLWDKVPESVRIVIKKGIRGEIDETPKHEHPVFRKTFNKIIASNYAVLRKLSEYFRDKGYTPYILTTRLEGESSEAGKVLASIAMDISDRGLLDQKPIVLLLGGEPNVSLKEQRYGKGGRCQELVLSFLATTRGRRDLSIIAFDTDGVDGFSDAAGAYGDYEVWENMSKNRDSPWGYLREHNSYEFFRKYNGLIITGPTGTNVNIVVAVIIHKPESSGQ</sequence>
<gene>
    <name evidence="7" type="ordered locus">Shell_0054</name>
</gene>
<evidence type="ECO:0000259" key="6">
    <source>
        <dbReference type="Pfam" id="PF13660"/>
    </source>
</evidence>
<keyword evidence="8" id="KW-1185">Reference proteome</keyword>
<dbReference type="InterPro" id="IPR038614">
    <property type="entry name" value="GK_N_sf"/>
</dbReference>
<dbReference type="GO" id="GO:0016618">
    <property type="term" value="F:hydroxypyruvate reductase [NAD(P)H] activity"/>
    <property type="evidence" value="ECO:0007669"/>
    <property type="project" value="UniProtKB-EC"/>
</dbReference>
<accession>D7DAK6</accession>
<reference evidence="8" key="1">
    <citation type="submission" date="2010-05" db="EMBL/GenBank/DDBJ databases">
        <title>Complete sequence of Staphylothermus hellenicus DSM 12710.</title>
        <authorList>
            <consortium name="US DOE Joint Genome Institute"/>
            <person name="Lucas S."/>
            <person name="Copeland A."/>
            <person name="Lapidus A."/>
            <person name="Cheng J.-F."/>
            <person name="Bruce D."/>
            <person name="Goodwin L."/>
            <person name="Pitluck S."/>
            <person name="Davenport K."/>
            <person name="Detter J.C."/>
            <person name="Han C."/>
            <person name="Tapia R."/>
            <person name="Larimer F."/>
            <person name="Land M."/>
            <person name="Hauser L."/>
            <person name="Kyrpides N."/>
            <person name="Mikhailova N."/>
            <person name="Anderson I.J."/>
            <person name="Woyke T."/>
        </authorList>
    </citation>
    <scope>NUCLEOTIDE SEQUENCE [LARGE SCALE GENOMIC DNA]</scope>
    <source>
        <strain evidence="8">DSM 12710 / JCM 10830 / BK20S6-10-b1 / P8</strain>
    </source>
</reference>
<proteinExistence type="predicted"/>
<keyword evidence="7" id="KW-0670">Pyruvate</keyword>
<dbReference type="Pfam" id="PF13660">
    <property type="entry name" value="DUF4147"/>
    <property type="match status" value="1"/>
</dbReference>
<dbReference type="Proteomes" id="UP000002573">
    <property type="component" value="Chromosome"/>
</dbReference>
<dbReference type="HOGENOM" id="CLU_032279_1_1_2"/>
<dbReference type="GO" id="GO:0005737">
    <property type="term" value="C:cytoplasm"/>
    <property type="evidence" value="ECO:0007669"/>
    <property type="project" value="TreeGrafter"/>
</dbReference>
<dbReference type="InterPro" id="IPR037035">
    <property type="entry name" value="GK-like_C_sf"/>
</dbReference>
<dbReference type="InterPro" id="IPR039760">
    <property type="entry name" value="MOFRL_protein"/>
</dbReference>
<dbReference type="eggNOG" id="arCOG04170">
    <property type="taxonomic scope" value="Archaea"/>
</dbReference>
<dbReference type="PANTHER" id="PTHR12227:SF0">
    <property type="entry name" value="GLYCERATE KINASE"/>
    <property type="match status" value="1"/>
</dbReference>
<dbReference type="InterPro" id="IPR007835">
    <property type="entry name" value="MOFRL"/>
</dbReference>
<dbReference type="Gene3D" id="3.40.1480.10">
    <property type="entry name" value="MOFRL domain"/>
    <property type="match status" value="1"/>
</dbReference>
<dbReference type="Gene3D" id="3.40.50.10180">
    <property type="entry name" value="Glycerate kinase, MOFRL-like N-terminal domain"/>
    <property type="match status" value="1"/>
</dbReference>
<dbReference type="SUPFAM" id="SSF82544">
    <property type="entry name" value="GckA/TtuD-like"/>
    <property type="match status" value="1"/>
</dbReference>
<protein>
    <submittedName>
        <fullName evidence="7">Hydroxypyruvate reductase</fullName>
        <ecNumber evidence="7">1.1.1.81</ecNumber>
    </submittedName>
</protein>